<evidence type="ECO:0000313" key="2">
    <source>
        <dbReference type="Proteomes" id="UP000016960"/>
    </source>
</evidence>
<dbReference type="AlphaFoldDB" id="U5DNM3"/>
<protein>
    <submittedName>
        <fullName evidence="1">Uncharacterized protein</fullName>
    </submittedName>
</protein>
<name>U5DNM3_9CHRO</name>
<evidence type="ECO:0000313" key="1">
    <source>
        <dbReference type="EMBL" id="ERN41305.1"/>
    </source>
</evidence>
<dbReference type="OrthoDB" id="461689at2"/>
<dbReference type="STRING" id="582515.KR51_00021060"/>
<reference evidence="1 2" key="1">
    <citation type="submission" date="2013-05" db="EMBL/GenBank/DDBJ databases">
        <title>Draft genome sequence of Rubidibacter lacunae KORDI 51-2.</title>
        <authorList>
            <person name="Choi D.H."/>
            <person name="Noh J.H."/>
            <person name="Kwon K.-K."/>
            <person name="Lee J.-H."/>
            <person name="Ryu J.-Y."/>
        </authorList>
    </citation>
    <scope>NUCLEOTIDE SEQUENCE [LARGE SCALE GENOMIC DNA]</scope>
    <source>
        <strain evidence="1 2">KORDI 51-2</strain>
    </source>
</reference>
<dbReference type="InParanoid" id="U5DNM3"/>
<keyword evidence="2" id="KW-1185">Reference proteome</keyword>
<dbReference type="eggNOG" id="ENOG5032UBP">
    <property type="taxonomic scope" value="Bacteria"/>
</dbReference>
<organism evidence="1 2">
    <name type="scientific">Rubidibacter lacunae KORDI 51-2</name>
    <dbReference type="NCBI Taxonomy" id="582515"/>
    <lineage>
        <taxon>Bacteria</taxon>
        <taxon>Bacillati</taxon>
        <taxon>Cyanobacteriota</taxon>
        <taxon>Cyanophyceae</taxon>
        <taxon>Oscillatoriophycideae</taxon>
        <taxon>Chroococcales</taxon>
        <taxon>Aphanothecaceae</taxon>
        <taxon>Rubidibacter</taxon>
    </lineage>
</organism>
<dbReference type="Proteomes" id="UP000016960">
    <property type="component" value="Unassembled WGS sequence"/>
</dbReference>
<dbReference type="RefSeq" id="WP_022607129.1">
    <property type="nucleotide sequence ID" value="NZ_ASSJ01000050.1"/>
</dbReference>
<dbReference type="PATRIC" id="fig|582515.4.peg.2367"/>
<comment type="caution">
    <text evidence="1">The sequence shown here is derived from an EMBL/GenBank/DDBJ whole genome shotgun (WGS) entry which is preliminary data.</text>
</comment>
<gene>
    <name evidence="1" type="ORF">KR51_00021060</name>
</gene>
<sequence>MKPKFADAEAWEQAQLLLQPAYIRLLDNLRKQLEGSSWKESYRKVDFPIPGYELCLGRGGREIAVNLWDLCFKVCFRAYPPLFADDDAEYVEVEIDTNLFDPETGNVDWQRLDTKAQVRVEEVFARLPKLK</sequence>
<dbReference type="EMBL" id="ASSJ01000050">
    <property type="protein sequence ID" value="ERN41305.1"/>
    <property type="molecule type" value="Genomic_DNA"/>
</dbReference>
<proteinExistence type="predicted"/>
<accession>U5DNM3</accession>